<evidence type="ECO:0000313" key="3">
    <source>
        <dbReference type="EMBL" id="TPG19256.1"/>
    </source>
</evidence>
<keyword evidence="2" id="KW-1133">Transmembrane helix</keyword>
<keyword evidence="2" id="KW-0472">Membrane</keyword>
<evidence type="ECO:0000256" key="2">
    <source>
        <dbReference type="SAM" id="Phobius"/>
    </source>
</evidence>
<feature type="compositionally biased region" description="Basic and acidic residues" evidence="1">
    <location>
        <begin position="16"/>
        <end position="26"/>
    </location>
</feature>
<organism evidence="3 4">
    <name type="scientific">Pedococcus bigeumensis</name>
    <dbReference type="NCBI Taxonomy" id="433644"/>
    <lineage>
        <taxon>Bacteria</taxon>
        <taxon>Bacillati</taxon>
        <taxon>Actinomycetota</taxon>
        <taxon>Actinomycetes</taxon>
        <taxon>Micrococcales</taxon>
        <taxon>Intrasporangiaceae</taxon>
        <taxon>Pedococcus</taxon>
    </lineage>
</organism>
<dbReference type="Proteomes" id="UP000317722">
    <property type="component" value="Unassembled WGS sequence"/>
</dbReference>
<feature type="transmembrane region" description="Helical" evidence="2">
    <location>
        <begin position="280"/>
        <end position="299"/>
    </location>
</feature>
<feature type="region of interest" description="Disordered" evidence="1">
    <location>
        <begin position="1"/>
        <end position="26"/>
    </location>
</feature>
<keyword evidence="2" id="KW-0812">Transmembrane</keyword>
<dbReference type="OrthoDB" id="4087617at2"/>
<dbReference type="RefSeq" id="WP_140736900.1">
    <property type="nucleotide sequence ID" value="NZ_RCZM01000001.1"/>
</dbReference>
<keyword evidence="4" id="KW-1185">Reference proteome</keyword>
<sequence>MAIPTRTRPVAQQGRRAKEDRTRDSHSFATRPYDLVKEFVAALIAVSLLTVGLAAIFSSPDEPAITMAGWAEAAPNDVVATAAAELAGTSTSASYGAPYNSAAEGQKVLRAPLQKWGGVRIPVDSAALVLAPLTQARADAPTMAALATWRSAAADTRIGWATAYADALGKAPDGNPAAVAAGSYGPVPVLTRSFLDVALSGGLEGQLTSSGNFYGGDQTRALLLLSDGAYLEDSARAQHLGGDQWGMMNETGDYPGQPWMWLYTFWYQVPPFSTSENADAQVWALMMVLTLGLMFLPLIPGIRDIPRLVPVHRLIWRDYYRDHPRRPGQAH</sequence>
<evidence type="ECO:0000256" key="1">
    <source>
        <dbReference type="SAM" id="MobiDB-lite"/>
    </source>
</evidence>
<comment type="caution">
    <text evidence="3">The sequence shown here is derived from an EMBL/GenBank/DDBJ whole genome shotgun (WGS) entry which is preliminary data.</text>
</comment>
<gene>
    <name evidence="3" type="ORF">EAH86_01775</name>
</gene>
<evidence type="ECO:0000313" key="4">
    <source>
        <dbReference type="Proteomes" id="UP000317722"/>
    </source>
</evidence>
<dbReference type="EMBL" id="RCZM01000001">
    <property type="protein sequence ID" value="TPG19256.1"/>
    <property type="molecule type" value="Genomic_DNA"/>
</dbReference>
<name>A0A502D574_9MICO</name>
<feature type="transmembrane region" description="Helical" evidence="2">
    <location>
        <begin position="39"/>
        <end position="57"/>
    </location>
</feature>
<proteinExistence type="predicted"/>
<protein>
    <submittedName>
        <fullName evidence="3">Uncharacterized protein</fullName>
    </submittedName>
</protein>
<reference evidence="3 4" key="1">
    <citation type="journal article" date="2019" name="Environ. Microbiol.">
        <title>Species interactions and distinct microbial communities in high Arctic permafrost affected cryosols are associated with the CH4 and CO2 gas fluxes.</title>
        <authorList>
            <person name="Altshuler I."/>
            <person name="Hamel J."/>
            <person name="Turney S."/>
            <person name="Magnuson E."/>
            <person name="Levesque R."/>
            <person name="Greer C."/>
            <person name="Whyte L.G."/>
        </authorList>
    </citation>
    <scope>NUCLEOTIDE SEQUENCE [LARGE SCALE GENOMIC DNA]</scope>
    <source>
        <strain evidence="3 4">S9.3A</strain>
    </source>
</reference>
<dbReference type="AlphaFoldDB" id="A0A502D574"/>
<accession>A0A502D574</accession>